<feature type="region of interest" description="Disordered" evidence="10">
    <location>
        <begin position="67"/>
        <end position="151"/>
    </location>
</feature>
<comment type="similarity">
    <text evidence="3">Belongs to the MDM1 family.</text>
</comment>
<dbReference type="GO" id="GO:0008017">
    <property type="term" value="F:microtubule binding"/>
    <property type="evidence" value="ECO:0007669"/>
    <property type="project" value="InterPro"/>
</dbReference>
<dbReference type="GeneTree" id="ENSGT00390000004106"/>
<keyword evidence="5" id="KW-0963">Cytoplasm</keyword>
<sequence length="742" mass="82204">MKMPVRFKGVTEYKKRYGWKDSGSPVSPDLRAPGAGLRSDQLGITKEPSFTSKKRVPFYRPLISRSFQWEQGDGSERSQPAAAEERPLSPERTETPPAPRVPRLPRSPSEDLNPQPFPVANGKNLPSSDPDKHCPTRTAAAAERSDAGLDGVHRVMQKKAGLKSTVRRSAAQNSEYQRQFSWKTAPVSSPLLAAEQVIYNRNRDVPPFKSDAVVLESEYKKNFKGLVLPKGPRLRRDVEEREAVLYEPENISPDKTPKSKKNKKGGSTKHNNTSSVPHPRRERERQVSRKQNPKRPFFPHRGCGKQKSEYSANFRSPLLYRYKDGAWIKSPCVGEEGSQRTLNHMWYNEVKELRERAEAYKKRAWGTHFSREHLSQILSEQNRLWEVNSSSTVTEDTVSDTVNALDLARARDVKRSPSPVSPGSLSPVGNAKSRTEETEQAGLHSRPTLPVQRRLAWEQEDRGPESKGEEQGEHTGDLGRQEEEQADGNKKGDDAQAGQQQKEVKATEQRSSSRSSSDVTAGSSETSSDGGGRLPTPKMKTSGVAQRTHHDLTTPATGGAILVSPPKQKPSPQRVPRKSEPPLGKPYSPYKHLARDSSPPQNPSKAEERCSSQSPPAAGLKTTDPIPLRVDSWPSDSPHKAQTSPTAAKPFRKHSASLAPVPAGRTPACRIQGALRDPEFQHNGNLGDLRPGLFAFSSNDSDISDNDDRMSQISSRSAASSSLASEILERAQRRKENFWGKS</sequence>
<protein>
    <recommendedName>
        <fullName evidence="4">Nuclear protein MDM1</fullName>
    </recommendedName>
</protein>
<feature type="region of interest" description="Disordered" evidence="10">
    <location>
        <begin position="409"/>
        <end position="666"/>
    </location>
</feature>
<dbReference type="InParanoid" id="W5NH29"/>
<keyword evidence="12" id="KW-1185">Reference proteome</keyword>
<comment type="subcellular location">
    <subcellularLocation>
        <location evidence="1">Cytoplasm</location>
        <location evidence="1">Cytoskeleton</location>
        <location evidence="1">Microtubule organizing center</location>
        <location evidence="1">Centrosome</location>
        <location evidence="1">Centriole</location>
    </subcellularLocation>
    <subcellularLocation>
        <location evidence="2">Nucleus</location>
    </subcellularLocation>
</comment>
<dbReference type="Pfam" id="PF15501">
    <property type="entry name" value="MDM1"/>
    <property type="match status" value="1"/>
</dbReference>
<feature type="compositionally biased region" description="Basic and acidic residues" evidence="10">
    <location>
        <begin position="455"/>
        <end position="494"/>
    </location>
</feature>
<dbReference type="GeneID" id="102691612"/>
<organism evidence="11 12">
    <name type="scientific">Lepisosteus oculatus</name>
    <name type="common">Spotted gar</name>
    <dbReference type="NCBI Taxonomy" id="7918"/>
    <lineage>
        <taxon>Eukaryota</taxon>
        <taxon>Metazoa</taxon>
        <taxon>Chordata</taxon>
        <taxon>Craniata</taxon>
        <taxon>Vertebrata</taxon>
        <taxon>Euteleostomi</taxon>
        <taxon>Actinopterygii</taxon>
        <taxon>Neopterygii</taxon>
        <taxon>Holostei</taxon>
        <taxon>Semionotiformes</taxon>
        <taxon>Lepisosteidae</taxon>
        <taxon>Lepisosteus</taxon>
    </lineage>
</organism>
<dbReference type="GO" id="GO:0005634">
    <property type="term" value="C:nucleus"/>
    <property type="evidence" value="ECO:0007669"/>
    <property type="project" value="UniProtKB-SubCell"/>
</dbReference>
<proteinExistence type="inferred from homology"/>
<dbReference type="GO" id="GO:0046600">
    <property type="term" value="P:negative regulation of centriole replication"/>
    <property type="evidence" value="ECO:0007669"/>
    <property type="project" value="InterPro"/>
</dbReference>
<dbReference type="EMBL" id="AHAT01008864">
    <property type="status" value="NOT_ANNOTATED_CDS"/>
    <property type="molecule type" value="Genomic_DNA"/>
</dbReference>
<reference evidence="12" key="1">
    <citation type="submission" date="2011-12" db="EMBL/GenBank/DDBJ databases">
        <title>The Draft Genome of Lepisosteus oculatus.</title>
        <authorList>
            <consortium name="The Broad Institute Genome Assembly &amp; Analysis Group"/>
            <consortium name="Computational R&amp;D Group"/>
            <consortium name="and Sequencing Platform"/>
            <person name="Di Palma F."/>
            <person name="Alfoldi J."/>
            <person name="Johnson J."/>
            <person name="Berlin A."/>
            <person name="Gnerre S."/>
            <person name="Jaffe D."/>
            <person name="MacCallum I."/>
            <person name="Young S."/>
            <person name="Walker B.J."/>
            <person name="Lander E.S."/>
            <person name="Lindblad-Toh K."/>
        </authorList>
    </citation>
    <scope>NUCLEOTIDE SEQUENCE [LARGE SCALE GENOMIC DNA]</scope>
</reference>
<dbReference type="OrthoDB" id="9999940at2759"/>
<dbReference type="PANTHER" id="PTHR32078">
    <property type="entry name" value="NUCLEAR PROTEIN MDM1"/>
    <property type="match status" value="1"/>
</dbReference>
<name>W5NH29_LEPOC</name>
<feature type="region of interest" description="Disordered" evidence="10">
    <location>
        <begin position="245"/>
        <end position="309"/>
    </location>
</feature>
<comment type="function">
    <text evidence="9">Microtubule-binding protein that negatively regulates centriole duplication. Binds to and stabilizes microtubules.</text>
</comment>
<dbReference type="EMBL" id="AHAT01008863">
    <property type="status" value="NOT_ANNOTATED_CDS"/>
    <property type="molecule type" value="Genomic_DNA"/>
</dbReference>
<keyword evidence="7" id="KW-0206">Cytoskeleton</keyword>
<evidence type="ECO:0000256" key="1">
    <source>
        <dbReference type="ARBA" id="ARBA00004114"/>
    </source>
</evidence>
<feature type="compositionally biased region" description="Low complexity" evidence="10">
    <location>
        <begin position="416"/>
        <end position="429"/>
    </location>
</feature>
<dbReference type="PANTHER" id="PTHR32078:SF1">
    <property type="entry name" value="NUCLEAR PROTEIN MDM1"/>
    <property type="match status" value="1"/>
</dbReference>
<evidence type="ECO:0000256" key="7">
    <source>
        <dbReference type="ARBA" id="ARBA00023212"/>
    </source>
</evidence>
<dbReference type="GO" id="GO:0005874">
    <property type="term" value="C:microtubule"/>
    <property type="evidence" value="ECO:0007669"/>
    <property type="project" value="UniProtKB-KW"/>
</dbReference>
<dbReference type="eggNOG" id="ENOG502QVRV">
    <property type="taxonomic scope" value="Eukaryota"/>
</dbReference>
<dbReference type="CTD" id="56890"/>
<dbReference type="InterPro" id="IPR029136">
    <property type="entry name" value="MDM1"/>
</dbReference>
<feature type="compositionally biased region" description="Basic residues" evidence="10">
    <location>
        <begin position="258"/>
        <end position="267"/>
    </location>
</feature>
<dbReference type="STRING" id="7918.ENSLOCP00000019938"/>
<accession>W5NH29</accession>
<dbReference type="OMA" id="YQRQFAW"/>
<reference evidence="11" key="3">
    <citation type="submission" date="2025-09" db="UniProtKB">
        <authorList>
            <consortium name="Ensembl"/>
        </authorList>
    </citation>
    <scope>IDENTIFICATION</scope>
</reference>
<evidence type="ECO:0000256" key="10">
    <source>
        <dbReference type="SAM" id="MobiDB-lite"/>
    </source>
</evidence>
<keyword evidence="6" id="KW-0493">Microtubule</keyword>
<feature type="compositionally biased region" description="Low complexity" evidence="10">
    <location>
        <begin position="713"/>
        <end position="724"/>
    </location>
</feature>
<dbReference type="Proteomes" id="UP000018468">
    <property type="component" value="Linkage group LG8"/>
</dbReference>
<keyword evidence="8" id="KW-0539">Nucleus</keyword>
<dbReference type="FunCoup" id="W5NH29">
    <property type="interactions" value="727"/>
</dbReference>
<evidence type="ECO:0000256" key="6">
    <source>
        <dbReference type="ARBA" id="ARBA00022701"/>
    </source>
</evidence>
<evidence type="ECO:0000256" key="9">
    <source>
        <dbReference type="ARBA" id="ARBA00045771"/>
    </source>
</evidence>
<feature type="region of interest" description="Disordered" evidence="10">
    <location>
        <begin position="17"/>
        <end position="55"/>
    </location>
</feature>
<feature type="region of interest" description="Disordered" evidence="10">
    <location>
        <begin position="699"/>
        <end position="724"/>
    </location>
</feature>
<dbReference type="Ensembl" id="ENSLOCT00000019971.1">
    <property type="protein sequence ID" value="ENSLOCP00000019938.1"/>
    <property type="gene ID" value="ENSLOCG00000016177.1"/>
</dbReference>
<evidence type="ECO:0000313" key="12">
    <source>
        <dbReference type="Proteomes" id="UP000018468"/>
    </source>
</evidence>
<evidence type="ECO:0000256" key="5">
    <source>
        <dbReference type="ARBA" id="ARBA00022490"/>
    </source>
</evidence>
<feature type="compositionally biased region" description="Polar residues" evidence="10">
    <location>
        <begin position="518"/>
        <end position="528"/>
    </location>
</feature>
<evidence type="ECO:0000256" key="8">
    <source>
        <dbReference type="ARBA" id="ARBA00023242"/>
    </source>
</evidence>
<evidence type="ECO:0000256" key="4">
    <source>
        <dbReference type="ARBA" id="ARBA00013508"/>
    </source>
</evidence>
<dbReference type="Bgee" id="ENSLOCG00000016177">
    <property type="expression patterns" value="Expressed in camera-type eye and 12 other cell types or tissues"/>
</dbReference>
<evidence type="ECO:0000256" key="2">
    <source>
        <dbReference type="ARBA" id="ARBA00004123"/>
    </source>
</evidence>
<feature type="compositionally biased region" description="Basic and acidic residues" evidence="10">
    <location>
        <begin position="83"/>
        <end position="94"/>
    </location>
</feature>
<dbReference type="AlphaFoldDB" id="W5NH29"/>
<evidence type="ECO:0000256" key="3">
    <source>
        <dbReference type="ARBA" id="ARBA00010494"/>
    </source>
</evidence>
<dbReference type="GO" id="GO:0005814">
    <property type="term" value="C:centriole"/>
    <property type="evidence" value="ECO:0007669"/>
    <property type="project" value="UniProtKB-SubCell"/>
</dbReference>
<reference evidence="11" key="2">
    <citation type="submission" date="2025-08" db="UniProtKB">
        <authorList>
            <consortium name="Ensembl"/>
        </authorList>
    </citation>
    <scope>IDENTIFICATION</scope>
</reference>
<evidence type="ECO:0000313" key="11">
    <source>
        <dbReference type="Ensembl" id="ENSLOCP00000019938.1"/>
    </source>
</evidence>